<gene>
    <name evidence="3" type="ORF">WA026_004839</name>
</gene>
<proteinExistence type="predicted"/>
<dbReference type="AlphaFoldDB" id="A0AAW1UM81"/>
<name>A0AAW1UM81_9CUCU</name>
<evidence type="ECO:0000256" key="1">
    <source>
        <dbReference type="SAM" id="MobiDB-lite"/>
    </source>
</evidence>
<keyword evidence="4" id="KW-1185">Reference proteome</keyword>
<evidence type="ECO:0000313" key="3">
    <source>
        <dbReference type="EMBL" id="KAK9883898.1"/>
    </source>
</evidence>
<dbReference type="SMART" id="SM01143">
    <property type="entry name" value="DSX_dimer"/>
    <property type="match status" value="2"/>
</dbReference>
<feature type="domain" description="Doublesex dimerisation" evidence="2">
    <location>
        <begin position="1"/>
        <end position="40"/>
    </location>
</feature>
<evidence type="ECO:0000313" key="4">
    <source>
        <dbReference type="Proteomes" id="UP001431783"/>
    </source>
</evidence>
<dbReference type="EMBL" id="JARQZJ010000092">
    <property type="protein sequence ID" value="KAK9883898.1"/>
    <property type="molecule type" value="Genomic_DNA"/>
</dbReference>
<feature type="region of interest" description="Disordered" evidence="1">
    <location>
        <begin position="130"/>
        <end position="158"/>
    </location>
</feature>
<dbReference type="Gene3D" id="1.10.8.10">
    <property type="entry name" value="DNA helicase RuvA subunit, C-terminal domain"/>
    <property type="match status" value="2"/>
</dbReference>
<accession>A0AAW1UM81</accession>
<comment type="caution">
    <text evidence="3">The sequence shown here is derived from an EMBL/GenBank/DDBJ whole genome shotgun (WGS) entry which is preliminary data.</text>
</comment>
<protein>
    <recommendedName>
        <fullName evidence="2">Doublesex dimerisation domain-containing protein</fullName>
    </recommendedName>
</protein>
<feature type="domain" description="Doublesex dimerisation" evidence="2">
    <location>
        <begin position="41"/>
        <end position="88"/>
    </location>
</feature>
<dbReference type="Proteomes" id="UP001431783">
    <property type="component" value="Unassembled WGS sequence"/>
</dbReference>
<reference evidence="3 4" key="1">
    <citation type="submission" date="2023-03" db="EMBL/GenBank/DDBJ databases">
        <title>Genome insight into feeding habits of ladybird beetles.</title>
        <authorList>
            <person name="Li H.-S."/>
            <person name="Huang Y.-H."/>
            <person name="Pang H."/>
        </authorList>
    </citation>
    <scope>NUCLEOTIDE SEQUENCE [LARGE SCALE GENOMIC DNA]</scope>
    <source>
        <strain evidence="3">SYSU_2023b</strain>
        <tissue evidence="3">Whole body</tissue>
    </source>
</reference>
<dbReference type="InterPro" id="IPR014932">
    <property type="entry name" value="DSX_dimer"/>
</dbReference>
<sequence length="158" mass="17864">MMPLMHAILKGARADLEEASRRIDEGKEAEILLEFCQRIRDKFQISWKMVALVNVILKQANEDQEEAWRQIDEAFLEFRTWAAVEAARSAYRHMPYASFYSSATALYHPTMYLPAIPTYHHSADLLATVPSRSPPLPQGPSLSPSLSHSTPIRPGSRA</sequence>
<dbReference type="Pfam" id="PF08828">
    <property type="entry name" value="DSX_dimer"/>
    <property type="match status" value="2"/>
</dbReference>
<feature type="compositionally biased region" description="Low complexity" evidence="1">
    <location>
        <begin position="139"/>
        <end position="151"/>
    </location>
</feature>
<organism evidence="3 4">
    <name type="scientific">Henosepilachna vigintioctopunctata</name>
    <dbReference type="NCBI Taxonomy" id="420089"/>
    <lineage>
        <taxon>Eukaryota</taxon>
        <taxon>Metazoa</taxon>
        <taxon>Ecdysozoa</taxon>
        <taxon>Arthropoda</taxon>
        <taxon>Hexapoda</taxon>
        <taxon>Insecta</taxon>
        <taxon>Pterygota</taxon>
        <taxon>Neoptera</taxon>
        <taxon>Endopterygota</taxon>
        <taxon>Coleoptera</taxon>
        <taxon>Polyphaga</taxon>
        <taxon>Cucujiformia</taxon>
        <taxon>Coccinelloidea</taxon>
        <taxon>Coccinellidae</taxon>
        <taxon>Epilachninae</taxon>
        <taxon>Epilachnini</taxon>
        <taxon>Henosepilachna</taxon>
    </lineage>
</organism>
<evidence type="ECO:0000259" key="2">
    <source>
        <dbReference type="SMART" id="SM01143"/>
    </source>
</evidence>